<sequence>MSKILSVKQLLKGIKAQSRSMRRKLLFYMCLLVVAGICTFLVILMAVGVFKEGRRRIQQNLTLQLKNSEKDVRELMDFQVGNAIRLSERLKFALENDTLSYPYNIEELENNADAIKKMQLNIYPLIENTLNITRVTGVFAVFDTTVNKNAPGAEDSRSGVYLRVANISSGNAPENDIFLFRGDPEVAMQNHIQLHNRWNMEFNKNQMEWYKSQIVSKNKEENYLWIDRHTVPGTWENGIFLSVPIRGNSGGNYGLCGLEISNLLFGLRYPAVESGYGEIITALVPVADNKLNLSDGLIGQQGVAYLNGVETFDVEPGNDFNVYKSGVCNYLGMHRIIEGAKDEKGREWAIAVFLSFNDYNEQIARQRLKIIVAVLIFIPVMLIAAFVLSHHFVKPIVKGLEDLKNEDAGQVHKISGISEIDALAEFLELKNKEYQSGNKIESALPPEIEELFNNFIENAGKLTNSEYNILEYYIAGYEIADVPDLACISMNTVRKHNRSIYEKLNVKSNDELRLYTDLLKRCGRIAELERETDEHV</sequence>
<feature type="domain" description="HTH luxR-type" evidence="2">
    <location>
        <begin position="459"/>
        <end position="516"/>
    </location>
</feature>
<dbReference type="eggNOG" id="COG2197">
    <property type="taxonomic scope" value="Bacteria"/>
</dbReference>
<organism evidence="3 4">
    <name type="scientific">Catonella morbi ATCC 51271</name>
    <dbReference type="NCBI Taxonomy" id="592026"/>
    <lineage>
        <taxon>Bacteria</taxon>
        <taxon>Bacillati</taxon>
        <taxon>Bacillota</taxon>
        <taxon>Clostridia</taxon>
        <taxon>Lachnospirales</taxon>
        <taxon>Lachnospiraceae</taxon>
        <taxon>Catonella</taxon>
    </lineage>
</organism>
<dbReference type="Gene3D" id="1.10.10.10">
    <property type="entry name" value="Winged helix-like DNA-binding domain superfamily/Winged helix DNA-binding domain"/>
    <property type="match status" value="1"/>
</dbReference>
<dbReference type="SUPFAM" id="SSF46894">
    <property type="entry name" value="C-terminal effector domain of the bipartite response regulators"/>
    <property type="match status" value="1"/>
</dbReference>
<feature type="transmembrane region" description="Helical" evidence="1">
    <location>
        <begin position="25"/>
        <end position="50"/>
    </location>
</feature>
<feature type="transmembrane region" description="Helical" evidence="1">
    <location>
        <begin position="370"/>
        <end position="388"/>
    </location>
</feature>
<evidence type="ECO:0000259" key="2">
    <source>
        <dbReference type="SMART" id="SM00421"/>
    </source>
</evidence>
<proteinExistence type="predicted"/>
<comment type="caution">
    <text evidence="3">The sequence shown here is derived from an EMBL/GenBank/DDBJ whole genome shotgun (WGS) entry which is preliminary data.</text>
</comment>
<keyword evidence="1" id="KW-0812">Transmembrane</keyword>
<keyword evidence="4" id="KW-1185">Reference proteome</keyword>
<dbReference type="GO" id="GO:0006355">
    <property type="term" value="P:regulation of DNA-templated transcription"/>
    <property type="evidence" value="ECO:0007669"/>
    <property type="project" value="InterPro"/>
</dbReference>
<reference evidence="3 4" key="1">
    <citation type="submission" date="2013-06" db="EMBL/GenBank/DDBJ databases">
        <authorList>
            <person name="Weinstock G."/>
            <person name="Sodergren E."/>
            <person name="Clifton S."/>
            <person name="Fulton L."/>
            <person name="Fulton B."/>
            <person name="Courtney L."/>
            <person name="Fronick C."/>
            <person name="Harrison M."/>
            <person name="Strong C."/>
            <person name="Farmer C."/>
            <person name="Delahaunty K."/>
            <person name="Markovic C."/>
            <person name="Hall O."/>
            <person name="Minx P."/>
            <person name="Tomlinson C."/>
            <person name="Mitreva M."/>
            <person name="Nelson J."/>
            <person name="Hou S."/>
            <person name="Wollam A."/>
            <person name="Pepin K.H."/>
            <person name="Johnson M."/>
            <person name="Bhonagiri V."/>
            <person name="Nash W.E."/>
            <person name="Warren W."/>
            <person name="Chinwalla A."/>
            <person name="Mardis E.R."/>
            <person name="Wilson R.K."/>
        </authorList>
    </citation>
    <scope>NUCLEOTIDE SEQUENCE [LARGE SCALE GENOMIC DNA]</scope>
    <source>
        <strain evidence="3 4">ATCC 51271</strain>
    </source>
</reference>
<gene>
    <name evidence="3" type="ORF">GCWU0000282_001951</name>
</gene>
<evidence type="ECO:0000256" key="1">
    <source>
        <dbReference type="SAM" id="Phobius"/>
    </source>
</evidence>
<dbReference type="GO" id="GO:0003677">
    <property type="term" value="F:DNA binding"/>
    <property type="evidence" value="ECO:0007669"/>
    <property type="project" value="InterPro"/>
</dbReference>
<dbReference type="InterPro" id="IPR036388">
    <property type="entry name" value="WH-like_DNA-bd_sf"/>
</dbReference>
<dbReference type="InterPro" id="IPR000792">
    <property type="entry name" value="Tscrpt_reg_LuxR_C"/>
</dbReference>
<protein>
    <submittedName>
        <fullName evidence="3">Transcriptional regulator, LuxR family</fullName>
    </submittedName>
</protein>
<evidence type="ECO:0000313" key="4">
    <source>
        <dbReference type="Proteomes" id="UP000018227"/>
    </source>
</evidence>
<dbReference type="Proteomes" id="UP000018227">
    <property type="component" value="Unassembled WGS sequence"/>
</dbReference>
<accession>V2Y2A3</accession>
<dbReference type="SMART" id="SM00421">
    <property type="entry name" value="HTH_LUXR"/>
    <property type="match status" value="1"/>
</dbReference>
<dbReference type="EMBL" id="ACIL03000013">
    <property type="protein sequence ID" value="ESL03078.1"/>
    <property type="molecule type" value="Genomic_DNA"/>
</dbReference>
<dbReference type="Pfam" id="PF00196">
    <property type="entry name" value="GerE"/>
    <property type="match status" value="1"/>
</dbReference>
<name>V2Y2A3_9FIRM</name>
<evidence type="ECO:0000313" key="3">
    <source>
        <dbReference type="EMBL" id="ESL03078.1"/>
    </source>
</evidence>
<dbReference type="RefSeq" id="WP_023354820.1">
    <property type="nucleotide sequence ID" value="NZ_KI535368.1"/>
</dbReference>
<dbReference type="AlphaFoldDB" id="V2Y2A3"/>
<dbReference type="STRING" id="592026.GCWU0000282_001951"/>
<dbReference type="InterPro" id="IPR016032">
    <property type="entry name" value="Sig_transdc_resp-reg_C-effctor"/>
</dbReference>
<keyword evidence="1" id="KW-1133">Transmembrane helix</keyword>
<dbReference type="OrthoDB" id="9789465at2"/>
<keyword evidence="1" id="KW-0472">Membrane</keyword>
<dbReference type="HOGENOM" id="CLU_038040_0_0_9"/>